<dbReference type="Gene3D" id="1.25.10.10">
    <property type="entry name" value="Leucine-rich Repeat Variant"/>
    <property type="match status" value="2"/>
</dbReference>
<dbReference type="OrthoDB" id="10031548at2759"/>
<gene>
    <name evidence="2" type="primary">Heatr9</name>
</gene>
<proteinExistence type="predicted"/>
<dbReference type="Proteomes" id="UP000081671">
    <property type="component" value="Unplaced"/>
</dbReference>
<dbReference type="InterPro" id="IPR016024">
    <property type="entry name" value="ARM-type_fold"/>
</dbReference>
<sequence>MAPVHLPLSCYQMPKEEYPPSPERWRKHPRKPSAIPYCYCEVPEVCTHWHTLFDKRKEREALVVFQRSEEQPRFFKEAAQSYRLPMNKLMSKSLMPSRASDSIKDPLKWKRLKELTQSLTSPREEEQLYATRALRCLGINDKVVMEALWQVAQTGPEKVKSEAYRTLAILGCLNKYVIQAVIDQLKNPNMYQKMETLRGLRAALNSWAAVPKDKRIHVENEKELVCMLKAMIKKPLSETTLEAALCLGFLRPHSTTAQEFLLQSLCQGPKTHQMKALRMLIKIMQVKSAAVTRAILDQIGASPVIEDRYEAIMMLKTIGLEQIQKQGLEESTFDLLKMKTYREPFLAMRKAVAELVEEFKMKPMMMNMVEVDLMNPNDIKRQEAVTSLGVLGVRSPQVFHLLLDMLDADKSQTVKKSLQETLFLLASVNPWAQKKLRNKIFFVSAVPTTSQVKEPTRFRKEPDILEKLNIYDFRLAKLNPLFISQFCDKEGKRKKIPAFPPCFSKPQKQRSQTREAWQAITRKQAYKL</sequence>
<name>A0A1S3EX49_DIPOR</name>
<evidence type="ECO:0000313" key="1">
    <source>
        <dbReference type="Proteomes" id="UP000081671"/>
    </source>
</evidence>
<dbReference type="InParanoid" id="A0A1S3EX49"/>
<dbReference type="AlphaFoldDB" id="A0A1S3EX49"/>
<dbReference type="PANTHER" id="PTHR38323">
    <property type="entry name" value="PROTEIN HEATR9"/>
    <property type="match status" value="1"/>
</dbReference>
<keyword evidence="1" id="KW-1185">Reference proteome</keyword>
<dbReference type="InterPro" id="IPR052873">
    <property type="entry name" value="HEATR9"/>
</dbReference>
<dbReference type="InterPro" id="IPR011989">
    <property type="entry name" value="ARM-like"/>
</dbReference>
<protein>
    <submittedName>
        <fullName evidence="2">Protein HEATR9</fullName>
    </submittedName>
</protein>
<dbReference type="RefSeq" id="XP_012868524.1">
    <property type="nucleotide sequence ID" value="XM_013013070.1"/>
</dbReference>
<organism evidence="1 2">
    <name type="scientific">Dipodomys ordii</name>
    <name type="common">Ord's kangaroo rat</name>
    <dbReference type="NCBI Taxonomy" id="10020"/>
    <lineage>
        <taxon>Eukaryota</taxon>
        <taxon>Metazoa</taxon>
        <taxon>Chordata</taxon>
        <taxon>Craniata</taxon>
        <taxon>Vertebrata</taxon>
        <taxon>Euteleostomi</taxon>
        <taxon>Mammalia</taxon>
        <taxon>Eutheria</taxon>
        <taxon>Euarchontoglires</taxon>
        <taxon>Glires</taxon>
        <taxon>Rodentia</taxon>
        <taxon>Castorimorpha</taxon>
        <taxon>Heteromyidae</taxon>
        <taxon>Dipodomyinae</taxon>
        <taxon>Dipodomys</taxon>
    </lineage>
</organism>
<dbReference type="KEGG" id="dord:105983227"/>
<reference evidence="2" key="1">
    <citation type="submission" date="2025-08" db="UniProtKB">
        <authorList>
            <consortium name="RefSeq"/>
        </authorList>
    </citation>
    <scope>IDENTIFICATION</scope>
    <source>
        <tissue evidence="2">Kidney</tissue>
    </source>
</reference>
<dbReference type="GeneID" id="105983227"/>
<dbReference type="PANTHER" id="PTHR38323:SF1">
    <property type="entry name" value="PROTEIN HEATR9"/>
    <property type="match status" value="1"/>
</dbReference>
<dbReference type="STRING" id="10020.ENSDORP00000002941"/>
<accession>A0A1S3EX49</accession>
<dbReference type="CTD" id="256957"/>
<dbReference type="SUPFAM" id="SSF48371">
    <property type="entry name" value="ARM repeat"/>
    <property type="match status" value="1"/>
</dbReference>
<evidence type="ECO:0000313" key="2">
    <source>
        <dbReference type="RefSeq" id="XP_012868524.1"/>
    </source>
</evidence>